<dbReference type="HOGENOM" id="CLU_1797484_0_0_1"/>
<name>U9TYU5_RHIID</name>
<organism evidence="1">
    <name type="scientific">Rhizophagus irregularis (strain DAOM 181602 / DAOM 197198 / MUCL 43194)</name>
    <name type="common">Arbuscular mycorrhizal fungus</name>
    <name type="synonym">Glomus intraradices</name>
    <dbReference type="NCBI Taxonomy" id="747089"/>
    <lineage>
        <taxon>Eukaryota</taxon>
        <taxon>Fungi</taxon>
        <taxon>Fungi incertae sedis</taxon>
        <taxon>Mucoromycota</taxon>
        <taxon>Glomeromycotina</taxon>
        <taxon>Glomeromycetes</taxon>
        <taxon>Glomerales</taxon>
        <taxon>Glomeraceae</taxon>
        <taxon>Rhizophagus</taxon>
    </lineage>
</organism>
<accession>U9TYU5</accession>
<evidence type="ECO:0000313" key="1">
    <source>
        <dbReference type="EMBL" id="ESA11478.1"/>
    </source>
</evidence>
<proteinExistence type="predicted"/>
<sequence length="144" mass="16738">MLLHLLKQCEQDHDYVVIPCLKGLSNKLTGLFWMISQQQNELWSKFHDVVIYDSTAKTNRVLAQTLIKYETQADYNWILCYILEATHIFPAVLFTDEDLAMNAAIQVVEESDLSNDIIEHLYNTSQICIQKFLSDILNNEIEKL</sequence>
<gene>
    <name evidence="1" type="ORF">GLOINDRAFT_28238</name>
</gene>
<reference evidence="1" key="1">
    <citation type="submission" date="2013-07" db="EMBL/GenBank/DDBJ databases">
        <title>The genome of an arbuscular mycorrhizal fungus provides insights into the evolution of the oldest plant symbiosis.</title>
        <authorList>
            <consortium name="DOE Joint Genome Institute"/>
            <person name="Tisserant E."/>
            <person name="Malbreil M."/>
            <person name="Kuo A."/>
            <person name="Kohler A."/>
            <person name="Symeonidi A."/>
            <person name="Balestrini R."/>
            <person name="Charron P."/>
            <person name="Duensing N."/>
            <person name="Frei-dit-Frey N."/>
            <person name="Gianinazzi-Pearson V."/>
            <person name="Gilbert B."/>
            <person name="Handa Y."/>
            <person name="Hijri M."/>
            <person name="Kaul R."/>
            <person name="Kawaguchi M."/>
            <person name="Krajinski F."/>
            <person name="Lammers P."/>
            <person name="Lapierre D."/>
            <person name="Masclaux F.G."/>
            <person name="Murat C."/>
            <person name="Morin E."/>
            <person name="Ndikumana S."/>
            <person name="Pagni M."/>
            <person name="Petitpierre D."/>
            <person name="Requena N."/>
            <person name="Rosikiewicz P."/>
            <person name="Riley R."/>
            <person name="Saito K."/>
            <person name="San Clemente H."/>
            <person name="Shapiro H."/>
            <person name="van Tuinen D."/>
            <person name="Becard G."/>
            <person name="Bonfante P."/>
            <person name="Paszkowski U."/>
            <person name="Shachar-Hill Y."/>
            <person name="Young J.P."/>
            <person name="Sanders I.R."/>
            <person name="Henrissat B."/>
            <person name="Rensing S.A."/>
            <person name="Grigoriev I.V."/>
            <person name="Corradi N."/>
            <person name="Roux C."/>
            <person name="Martin F."/>
        </authorList>
    </citation>
    <scope>NUCLEOTIDE SEQUENCE</scope>
    <source>
        <strain evidence="1">DAOM 197198</strain>
    </source>
</reference>
<protein>
    <submittedName>
        <fullName evidence="1">Uncharacterized protein</fullName>
    </submittedName>
</protein>
<dbReference type="AlphaFoldDB" id="U9TYU5"/>
<dbReference type="EMBL" id="KI285955">
    <property type="protein sequence ID" value="ESA11478.1"/>
    <property type="molecule type" value="Genomic_DNA"/>
</dbReference>